<dbReference type="EMBL" id="MQWA01000001">
    <property type="protein sequence ID" value="PQJ28058.1"/>
    <property type="molecule type" value="Genomic_DNA"/>
</dbReference>
<dbReference type="Pfam" id="PF13692">
    <property type="entry name" value="Glyco_trans_1_4"/>
    <property type="match status" value="1"/>
</dbReference>
<gene>
    <name evidence="1" type="ORF">BSZ32_05780</name>
</gene>
<evidence type="ECO:0000313" key="2">
    <source>
        <dbReference type="Proteomes" id="UP000239907"/>
    </source>
</evidence>
<keyword evidence="2" id="KW-1185">Reference proteome</keyword>
<dbReference type="Gene3D" id="3.40.50.2000">
    <property type="entry name" value="Glycogen Phosphorylase B"/>
    <property type="match status" value="1"/>
</dbReference>
<organism evidence="1 2">
    <name type="scientific">Rubritalea profundi</name>
    <dbReference type="NCBI Taxonomy" id="1658618"/>
    <lineage>
        <taxon>Bacteria</taxon>
        <taxon>Pseudomonadati</taxon>
        <taxon>Verrucomicrobiota</taxon>
        <taxon>Verrucomicrobiia</taxon>
        <taxon>Verrucomicrobiales</taxon>
        <taxon>Rubritaleaceae</taxon>
        <taxon>Rubritalea</taxon>
    </lineage>
</organism>
<protein>
    <recommendedName>
        <fullName evidence="3">Glycosyl transferase family 1 domain-containing protein</fullName>
    </recommendedName>
</protein>
<dbReference type="OrthoDB" id="1123479at2"/>
<dbReference type="SUPFAM" id="SSF53756">
    <property type="entry name" value="UDP-Glycosyltransferase/glycogen phosphorylase"/>
    <property type="match status" value="1"/>
</dbReference>
<dbReference type="AlphaFoldDB" id="A0A2S7TZ80"/>
<comment type="caution">
    <text evidence="1">The sequence shown here is derived from an EMBL/GenBank/DDBJ whole genome shotgun (WGS) entry which is preliminary data.</text>
</comment>
<sequence>MKHKVLFITMHPLGESTGGSIASLNFLKMVFSVFDGQVRAVIPSGSESIVRDHGVEDLVLLDQRNKLDKAVYFLRGICRDRYTPYVDTNLETLMVGVSHVFLDGSMLGRFAAVVKNRFTNVKVVMLHHNFERKYYADTKMPWYQRILINRVIDYNQGAGWKQCDMNLTFTEKDKHDLSDAYGNAGEKKCEVIGYHEDCQELKVRKRDKNTAPRVRMIITGNLSVRKGYEGALWFVNEVLPSMDEIDYELIIAGRNPHIDLIDACDGLEAVSLIANPESMDDLLEVSDVFINPSSIGSGIKVRNFDGLRHGLPVLCRKGNEYGFEQLTERVFSIFEDVTDFKQSLTEVTDNRNEVFESYKSEYAICSGVRKLRALTMKDK</sequence>
<name>A0A2S7TZ80_9BACT</name>
<dbReference type="Proteomes" id="UP000239907">
    <property type="component" value="Unassembled WGS sequence"/>
</dbReference>
<reference evidence="1 2" key="1">
    <citation type="submission" date="2016-12" db="EMBL/GenBank/DDBJ databases">
        <title>Study of bacterial adaptation to deep sea.</title>
        <authorList>
            <person name="Song J."/>
            <person name="Yoshizawa S."/>
            <person name="Kogure K."/>
        </authorList>
    </citation>
    <scope>NUCLEOTIDE SEQUENCE [LARGE SCALE GENOMIC DNA]</scope>
    <source>
        <strain evidence="1 2">SAORIC-165</strain>
    </source>
</reference>
<dbReference type="RefSeq" id="WP_105042558.1">
    <property type="nucleotide sequence ID" value="NZ_MQWA01000001.1"/>
</dbReference>
<evidence type="ECO:0008006" key="3">
    <source>
        <dbReference type="Google" id="ProtNLM"/>
    </source>
</evidence>
<accession>A0A2S7TZ80</accession>
<proteinExistence type="predicted"/>
<evidence type="ECO:0000313" key="1">
    <source>
        <dbReference type="EMBL" id="PQJ28058.1"/>
    </source>
</evidence>